<evidence type="ECO:0000256" key="1">
    <source>
        <dbReference type="SAM" id="Coils"/>
    </source>
</evidence>
<protein>
    <submittedName>
        <fullName evidence="3">Predicted protein</fullName>
    </submittedName>
</protein>
<feature type="region of interest" description="Disordered" evidence="2">
    <location>
        <begin position="736"/>
        <end position="795"/>
    </location>
</feature>
<sequence length="795" mass="86020">MFGPKRGPPKAVPMRRKGQPAPVVRITKEEAERLKQQKYLDELAKEVDRNTDLFERERAALERLERERGARPGSELDPPPPGAFPGASGDDVYDDVDARRREYAHAEIPGLEAHVPTSEERRKFPSWEDDATLGRASVADDARFAEEEITGPPQPNAANAAYHPGAFPGHLDAINAEYGDAISRAAAARASFAGTGRDPMLVDPRAAAEASAKEARNAEFRDALDAQVAAKAEARRRAELANRQLDDVAYDPWGKGGGGAPLRDARGELYADLRGVDIHAGNMPQNVSSPTRARAARPSVVVPDGTHRDAMIGVPRRGVNPGHGEYSSPMQRAGGGPSSFRIGGRGERQRQQLIADLDEQVRLKKEAARIQKLKEEIEDAKIDRRIQQVIEEERRILALKAESPVINPQSGNTGVEGGVLAPPLGADDGAPPPPPADAASPAAEKKKKKTTPPPDEEDPGKPAPRLRNSPPMRSPVYDPNRGGYVPDSVRRPLHGFAAPSSPPPPSYGGGRELAYADVPGLEHHGGGGEMMIPSRSHPSTPGGFDGGVARPLHDPLAVRGRTPSSRGATPNPRELKRIVEELQHSQDRLRRVLSYAGPRTTAFARLEMEAQARELKDVQLEAQRLARERDLAERERDLQSQLNAIRVDIEGGGNGSVRSSFEFDRRQGAALRASRESGGGGGDISREVRRSLVLPIDGDPVDGFVVDSRFVRVDAPMTGDETANLVRRGATVRPGEFGKAVRAGRENRIPKAPRDPRTEQRIRARKKREAMEGRPAWGGGGGGSGGSKAKPTRWH</sequence>
<dbReference type="EMBL" id="GG663741">
    <property type="protein sequence ID" value="EEH56136.1"/>
    <property type="molecule type" value="Genomic_DNA"/>
</dbReference>
<feature type="compositionally biased region" description="Basic and acidic residues" evidence="2">
    <location>
        <begin position="743"/>
        <end position="762"/>
    </location>
</feature>
<evidence type="ECO:0000256" key="2">
    <source>
        <dbReference type="SAM" id="MobiDB-lite"/>
    </source>
</evidence>
<reference evidence="3 4" key="1">
    <citation type="journal article" date="2009" name="Science">
        <title>Green evolution and dynamic adaptations revealed by genomes of the marine picoeukaryotes Micromonas.</title>
        <authorList>
            <person name="Worden A.Z."/>
            <person name="Lee J.H."/>
            <person name="Mock T."/>
            <person name="Rouze P."/>
            <person name="Simmons M.P."/>
            <person name="Aerts A.L."/>
            <person name="Allen A.E."/>
            <person name="Cuvelier M.L."/>
            <person name="Derelle E."/>
            <person name="Everett M.V."/>
            <person name="Foulon E."/>
            <person name="Grimwood J."/>
            <person name="Gundlach H."/>
            <person name="Henrissat B."/>
            <person name="Napoli C."/>
            <person name="McDonald S.M."/>
            <person name="Parker M.S."/>
            <person name="Rombauts S."/>
            <person name="Salamov A."/>
            <person name="Von Dassow P."/>
            <person name="Badger J.H."/>
            <person name="Coutinho P.M."/>
            <person name="Demir E."/>
            <person name="Dubchak I."/>
            <person name="Gentemann C."/>
            <person name="Eikrem W."/>
            <person name="Gready J.E."/>
            <person name="John U."/>
            <person name="Lanier W."/>
            <person name="Lindquist E.A."/>
            <person name="Lucas S."/>
            <person name="Mayer K.F."/>
            <person name="Moreau H."/>
            <person name="Not F."/>
            <person name="Otillar R."/>
            <person name="Panaud O."/>
            <person name="Pangilinan J."/>
            <person name="Paulsen I."/>
            <person name="Piegu B."/>
            <person name="Poliakov A."/>
            <person name="Robbens S."/>
            <person name="Schmutz J."/>
            <person name="Toulza E."/>
            <person name="Wyss T."/>
            <person name="Zelensky A."/>
            <person name="Zhou K."/>
            <person name="Armbrust E.V."/>
            <person name="Bhattacharya D."/>
            <person name="Goodenough U.W."/>
            <person name="Van de Peer Y."/>
            <person name="Grigoriev I.V."/>
        </authorList>
    </citation>
    <scope>NUCLEOTIDE SEQUENCE [LARGE SCALE GENOMIC DNA]</scope>
    <source>
        <strain evidence="3 4">CCMP1545</strain>
    </source>
</reference>
<dbReference type="AlphaFoldDB" id="C1MWB0"/>
<dbReference type="Proteomes" id="UP000001876">
    <property type="component" value="Unassembled WGS sequence"/>
</dbReference>
<name>C1MWB0_MICPC</name>
<keyword evidence="1" id="KW-0175">Coiled coil</keyword>
<feature type="region of interest" description="Disordered" evidence="2">
    <location>
        <begin position="1"/>
        <end position="21"/>
    </location>
</feature>
<accession>C1MWB0</accession>
<dbReference type="OrthoDB" id="2021194at2759"/>
<keyword evidence="4" id="KW-1185">Reference proteome</keyword>
<feature type="compositionally biased region" description="Basic and acidic residues" evidence="2">
    <location>
        <begin position="117"/>
        <end position="126"/>
    </location>
</feature>
<feature type="coiled-coil region" evidence="1">
    <location>
        <begin position="360"/>
        <end position="390"/>
    </location>
</feature>
<feature type="region of interest" description="Disordered" evidence="2">
    <location>
        <begin position="305"/>
        <end position="337"/>
    </location>
</feature>
<feature type="compositionally biased region" description="Basic and acidic residues" evidence="2">
    <location>
        <begin position="96"/>
        <end position="105"/>
    </location>
</feature>
<gene>
    <name evidence="3" type="ORF">MICPUCDRAFT_40698</name>
</gene>
<dbReference type="GeneID" id="9685622"/>
<organism evidence="4">
    <name type="scientific">Micromonas pusilla (strain CCMP1545)</name>
    <name type="common">Picoplanktonic green alga</name>
    <dbReference type="NCBI Taxonomy" id="564608"/>
    <lineage>
        <taxon>Eukaryota</taxon>
        <taxon>Viridiplantae</taxon>
        <taxon>Chlorophyta</taxon>
        <taxon>Mamiellophyceae</taxon>
        <taxon>Mamiellales</taxon>
        <taxon>Mamiellaceae</taxon>
        <taxon>Micromonas</taxon>
    </lineage>
</organism>
<proteinExistence type="predicted"/>
<dbReference type="OMA" id="HEAQWEA"/>
<dbReference type="KEGG" id="mpp:MICPUCDRAFT_40698"/>
<feature type="region of interest" description="Disordered" evidence="2">
    <location>
        <begin position="405"/>
        <end position="574"/>
    </location>
</feature>
<dbReference type="RefSeq" id="XP_003060184.1">
    <property type="nucleotide sequence ID" value="XM_003060138.1"/>
</dbReference>
<evidence type="ECO:0000313" key="4">
    <source>
        <dbReference type="Proteomes" id="UP000001876"/>
    </source>
</evidence>
<feature type="region of interest" description="Disordered" evidence="2">
    <location>
        <begin position="62"/>
        <end position="165"/>
    </location>
</feature>
<evidence type="ECO:0000313" key="3">
    <source>
        <dbReference type="EMBL" id="EEH56136.1"/>
    </source>
</evidence>
<feature type="coiled-coil region" evidence="1">
    <location>
        <begin position="608"/>
        <end position="635"/>
    </location>
</feature>
<feature type="compositionally biased region" description="Gly residues" evidence="2">
    <location>
        <begin position="776"/>
        <end position="786"/>
    </location>
</feature>